<dbReference type="AlphaFoldDB" id="A0A9P0KD58"/>
<sequence length="823" mass="94395">MLGNRSISILTKKCSHLPFIQQRNMIRPRQVRHIVDVIGTVMDNTKVHSLNDWKIVRNTILEHEFNRGQYTNNNIDSKILGYCALKKDCDRGTSYLNFLKSEDIKPNLATIGKYLKLLYAINADIVFIQGKTLPKIEEELILRYYEDLRRDYPILDSYSLENAVLALSVTSQWKTCLDLLQDIKVTATPNAVSYSSIVAAAFSNKEEDLAWQILEEMFQSEKVPESIAFHAYLSTLKKMRKKSLIIEKLEKLFLFFQNYDLKCTEDVALSIADSAEKLELMKNFTKVSYKGLCYNCSSKLKNFELTTEEFAELKLGVFENVIVGKDIFSRTNPAELEKFNKFVANMGAFDVVLDGLNVAYSAGTKHSPFVLSGLILGYCALKKDCDRGTSYLNFLKSEDIKPNLATIGKYLKLLYAINADIVFIQGKTLPKIEEELILRYYEDLRRDYPILDSYSLENAVLALSVTSQWKTCLDLLQDIKVTATPNAVSYSSIVAAAFSNKEEDLAWQILEEMFQSEKVPESIAFHAYLSTLKKMRKKSLIIEKLEKLFLFFQNYDLKCTEDVALSIADSAEKLELMKNFTKVSYKGLCYNCSSKLKNFELTTEEFAELKLGVFENVIVGKDIFSRTNPAELEKFNKFVANMGAFDVVLDGLNVAYSAGTKHSPFVLSGLVAAVVQYFVERNRSVLVLGRMHMNKWPKKNWGYVNDNATVFLTQDISQDDPYLLYCALHSGKNTVIITRDLMRSHKFRLKSPHLKMRFNRWLNQKQWQLIRVDDKKGPAFRIPPAFTITAQKVDGMWHIPYEKTADRGKDKDEFHETWLCFKC</sequence>
<organism evidence="18 19">
    <name type="scientific">Acanthoscelides obtectus</name>
    <name type="common">Bean weevil</name>
    <name type="synonym">Bruchus obtectus</name>
    <dbReference type="NCBI Taxonomy" id="200917"/>
    <lineage>
        <taxon>Eukaryota</taxon>
        <taxon>Metazoa</taxon>
        <taxon>Ecdysozoa</taxon>
        <taxon>Arthropoda</taxon>
        <taxon>Hexapoda</taxon>
        <taxon>Insecta</taxon>
        <taxon>Pterygota</taxon>
        <taxon>Neoptera</taxon>
        <taxon>Endopterygota</taxon>
        <taxon>Coleoptera</taxon>
        <taxon>Polyphaga</taxon>
        <taxon>Cucujiformia</taxon>
        <taxon>Chrysomeloidea</taxon>
        <taxon>Chrysomelidae</taxon>
        <taxon>Bruchinae</taxon>
        <taxon>Bruchini</taxon>
        <taxon>Acanthoscelides</taxon>
    </lineage>
</organism>
<evidence type="ECO:0000256" key="3">
    <source>
        <dbReference type="ARBA" id="ARBA00004173"/>
    </source>
</evidence>
<keyword evidence="8" id="KW-0479">Metal-binding</keyword>
<dbReference type="Pfam" id="PF16953">
    <property type="entry name" value="PRORP"/>
    <property type="match status" value="2"/>
</dbReference>
<accession>A0A9P0KD58</accession>
<reference evidence="18" key="1">
    <citation type="submission" date="2022-03" db="EMBL/GenBank/DDBJ databases">
        <authorList>
            <person name="Sayadi A."/>
        </authorList>
    </citation>
    <scope>NUCLEOTIDE SEQUENCE</scope>
</reference>
<dbReference type="InterPro" id="IPR033495">
    <property type="entry name" value="MRPP3_PIN_dom"/>
</dbReference>
<dbReference type="EC" id="3.1.26.5" evidence="5"/>
<proteinExistence type="inferred from homology"/>
<evidence type="ECO:0000256" key="5">
    <source>
        <dbReference type="ARBA" id="ARBA00012179"/>
    </source>
</evidence>
<evidence type="ECO:0000256" key="11">
    <source>
        <dbReference type="ARBA" id="ARBA00022842"/>
    </source>
</evidence>
<dbReference type="EMBL" id="CAKOFQ010006790">
    <property type="protein sequence ID" value="CAH1971845.1"/>
    <property type="molecule type" value="Genomic_DNA"/>
</dbReference>
<evidence type="ECO:0000259" key="17">
    <source>
        <dbReference type="Pfam" id="PF16953"/>
    </source>
</evidence>
<feature type="repeat" description="PPR" evidence="16">
    <location>
        <begin position="190"/>
        <end position="224"/>
    </location>
</feature>
<evidence type="ECO:0000313" key="18">
    <source>
        <dbReference type="EMBL" id="CAH1971845.1"/>
    </source>
</evidence>
<keyword evidence="9" id="KW-0378">Hydrolase</keyword>
<keyword evidence="7" id="KW-0540">Nuclease</keyword>
<comment type="caution">
    <text evidence="18">The sequence shown here is derived from an EMBL/GenBank/DDBJ whole genome shotgun (WGS) entry which is preliminary data.</text>
</comment>
<comment type="subcellular location">
    <subcellularLocation>
        <location evidence="3">Mitochondrion</location>
    </subcellularLocation>
</comment>
<evidence type="ECO:0000256" key="7">
    <source>
        <dbReference type="ARBA" id="ARBA00022722"/>
    </source>
</evidence>
<evidence type="ECO:0000256" key="13">
    <source>
        <dbReference type="ARBA" id="ARBA00023128"/>
    </source>
</evidence>
<feature type="repeat" description="PPR" evidence="16">
    <location>
        <begin position="486"/>
        <end position="520"/>
    </location>
</feature>
<keyword evidence="11" id="KW-0460">Magnesium</keyword>
<evidence type="ECO:0000256" key="8">
    <source>
        <dbReference type="ARBA" id="ARBA00022723"/>
    </source>
</evidence>
<dbReference type="OrthoDB" id="46913at2759"/>
<evidence type="ECO:0000256" key="4">
    <source>
        <dbReference type="ARBA" id="ARBA00007626"/>
    </source>
</evidence>
<dbReference type="Gene3D" id="3.40.50.11980">
    <property type="match status" value="2"/>
</dbReference>
<keyword evidence="12" id="KW-0809">Transit peptide</keyword>
<dbReference type="GO" id="GO:0001682">
    <property type="term" value="P:tRNA 5'-leader removal"/>
    <property type="evidence" value="ECO:0007669"/>
    <property type="project" value="TreeGrafter"/>
</dbReference>
<dbReference type="InterPro" id="IPR031595">
    <property type="entry name" value="PRORP_C"/>
</dbReference>
<protein>
    <recommendedName>
        <fullName evidence="14">Mitochondrial ribonuclease P catalytic subunit</fullName>
        <ecNumber evidence="5">3.1.26.5</ecNumber>
    </recommendedName>
    <alternativeName>
        <fullName evidence="15">Mitochondrial ribonuclease P protein 3</fullName>
    </alternativeName>
</protein>
<keyword evidence="13" id="KW-0496">Mitochondrion</keyword>
<keyword evidence="19" id="KW-1185">Reference proteome</keyword>
<dbReference type="GO" id="GO:0004526">
    <property type="term" value="F:ribonuclease P activity"/>
    <property type="evidence" value="ECO:0007669"/>
    <property type="project" value="UniProtKB-EC"/>
</dbReference>
<comment type="cofactor">
    <cofactor evidence="2">
        <name>Mg(2+)</name>
        <dbReference type="ChEBI" id="CHEBI:18420"/>
    </cofactor>
</comment>
<gene>
    <name evidence="18" type="ORF">ACAOBT_LOCUS9640</name>
</gene>
<evidence type="ECO:0000256" key="10">
    <source>
        <dbReference type="ARBA" id="ARBA00022833"/>
    </source>
</evidence>
<keyword evidence="6" id="KW-0819">tRNA processing</keyword>
<dbReference type="Proteomes" id="UP001152888">
    <property type="component" value="Unassembled WGS sequence"/>
</dbReference>
<evidence type="ECO:0000256" key="15">
    <source>
        <dbReference type="ARBA" id="ARBA00044559"/>
    </source>
</evidence>
<evidence type="ECO:0000256" key="14">
    <source>
        <dbReference type="ARBA" id="ARBA00044536"/>
    </source>
</evidence>
<dbReference type="GO" id="GO:0046872">
    <property type="term" value="F:metal ion binding"/>
    <property type="evidence" value="ECO:0007669"/>
    <property type="project" value="UniProtKB-KW"/>
</dbReference>
<dbReference type="PROSITE" id="PS51375">
    <property type="entry name" value="PPR"/>
    <property type="match status" value="2"/>
</dbReference>
<feature type="domain" description="PRORP" evidence="17">
    <location>
        <begin position="585"/>
        <end position="820"/>
    </location>
</feature>
<evidence type="ECO:0000256" key="2">
    <source>
        <dbReference type="ARBA" id="ARBA00001946"/>
    </source>
</evidence>
<feature type="domain" description="PRORP" evidence="17">
    <location>
        <begin position="289"/>
        <end position="377"/>
    </location>
</feature>
<evidence type="ECO:0000256" key="9">
    <source>
        <dbReference type="ARBA" id="ARBA00022801"/>
    </source>
</evidence>
<dbReference type="Gene3D" id="1.25.40.10">
    <property type="entry name" value="Tetratricopeptide repeat domain"/>
    <property type="match status" value="2"/>
</dbReference>
<evidence type="ECO:0000313" key="19">
    <source>
        <dbReference type="Proteomes" id="UP001152888"/>
    </source>
</evidence>
<dbReference type="CDD" id="cd18718">
    <property type="entry name" value="PIN_PRORP"/>
    <property type="match status" value="1"/>
</dbReference>
<comment type="catalytic activity">
    <reaction evidence="1">
        <text>Endonucleolytic cleavage of RNA, removing 5'-extranucleotides from tRNA precursor.</text>
        <dbReference type="EC" id="3.1.26.5"/>
    </reaction>
</comment>
<name>A0A9P0KD58_ACAOB</name>
<dbReference type="GO" id="GO:0097745">
    <property type="term" value="P:mitochondrial tRNA 5'-end processing"/>
    <property type="evidence" value="ECO:0007669"/>
    <property type="project" value="TreeGrafter"/>
</dbReference>
<dbReference type="PANTHER" id="PTHR13547">
    <property type="match status" value="1"/>
</dbReference>
<evidence type="ECO:0000256" key="16">
    <source>
        <dbReference type="PROSITE-ProRule" id="PRU00708"/>
    </source>
</evidence>
<evidence type="ECO:0000256" key="12">
    <source>
        <dbReference type="ARBA" id="ARBA00022946"/>
    </source>
</evidence>
<keyword evidence="10" id="KW-0862">Zinc</keyword>
<dbReference type="InterPro" id="IPR011990">
    <property type="entry name" value="TPR-like_helical_dom_sf"/>
</dbReference>
<dbReference type="InterPro" id="IPR002885">
    <property type="entry name" value="PPR_rpt"/>
</dbReference>
<dbReference type="GO" id="GO:0030678">
    <property type="term" value="C:mitochondrial ribonuclease P complex"/>
    <property type="evidence" value="ECO:0007669"/>
    <property type="project" value="TreeGrafter"/>
</dbReference>
<evidence type="ECO:0000256" key="6">
    <source>
        <dbReference type="ARBA" id="ARBA00022694"/>
    </source>
</evidence>
<dbReference type="PANTHER" id="PTHR13547:SF1">
    <property type="entry name" value="MITOCHONDRIAL RIBONUCLEASE P CATALYTIC SUBUNIT"/>
    <property type="match status" value="1"/>
</dbReference>
<evidence type="ECO:0000256" key="1">
    <source>
        <dbReference type="ARBA" id="ARBA00000928"/>
    </source>
</evidence>
<comment type="similarity">
    <text evidence="4">Belongs to the PPR family. P subfamily.</text>
</comment>